<dbReference type="InterPro" id="IPR021550">
    <property type="entry name" value="DUF2897"/>
</dbReference>
<accession>A0A1E5C606</accession>
<evidence type="ECO:0000256" key="1">
    <source>
        <dbReference type="SAM" id="MobiDB-lite"/>
    </source>
</evidence>
<keyword evidence="2" id="KW-0472">Membrane</keyword>
<reference evidence="3 4" key="1">
    <citation type="journal article" date="2012" name="Science">
        <title>Ecological populations of bacteria act as socially cohesive units of antibiotic production and resistance.</title>
        <authorList>
            <person name="Cordero O.X."/>
            <person name="Wildschutte H."/>
            <person name="Kirkup B."/>
            <person name="Proehl S."/>
            <person name="Ngo L."/>
            <person name="Hussain F."/>
            <person name="Le Roux F."/>
            <person name="Mincer T."/>
            <person name="Polz M.F."/>
        </authorList>
    </citation>
    <scope>NUCLEOTIDE SEQUENCE [LARGE SCALE GENOMIC DNA]</scope>
    <source>
        <strain evidence="3 4">FF-454</strain>
    </source>
</reference>
<evidence type="ECO:0000256" key="2">
    <source>
        <dbReference type="SAM" id="Phobius"/>
    </source>
</evidence>
<keyword evidence="4" id="KW-1185">Reference proteome</keyword>
<dbReference type="AlphaFoldDB" id="A0A1E5C606"/>
<name>A0A1E5C606_9GAMM</name>
<proteinExistence type="predicted"/>
<organism evidence="3 4">
    <name type="scientific">Enterovibrio norvegicus FF-454</name>
    <dbReference type="NCBI Taxonomy" id="1185651"/>
    <lineage>
        <taxon>Bacteria</taxon>
        <taxon>Pseudomonadati</taxon>
        <taxon>Pseudomonadota</taxon>
        <taxon>Gammaproteobacteria</taxon>
        <taxon>Vibrionales</taxon>
        <taxon>Vibrionaceae</taxon>
        <taxon>Enterovibrio</taxon>
    </lineage>
</organism>
<gene>
    <name evidence="3" type="ORF">A1OK_21360</name>
</gene>
<feature type="region of interest" description="Disordered" evidence="1">
    <location>
        <begin position="42"/>
        <end position="70"/>
    </location>
</feature>
<evidence type="ECO:0000313" key="3">
    <source>
        <dbReference type="EMBL" id="OEE60961.1"/>
    </source>
</evidence>
<keyword evidence="2" id="KW-0812">Transmembrane</keyword>
<dbReference type="Proteomes" id="UP000095039">
    <property type="component" value="Unassembled WGS sequence"/>
</dbReference>
<evidence type="ECO:0000313" key="4">
    <source>
        <dbReference type="Proteomes" id="UP000095039"/>
    </source>
</evidence>
<protein>
    <recommendedName>
        <fullName evidence="5">DUF2897 domain-containing protein</fullName>
    </recommendedName>
</protein>
<dbReference type="EMBL" id="AJWN02000057">
    <property type="protein sequence ID" value="OEE60961.1"/>
    <property type="molecule type" value="Genomic_DNA"/>
</dbReference>
<dbReference type="RefSeq" id="WP_016960063.1">
    <property type="nucleotide sequence ID" value="NZ_AJWN02000057.1"/>
</dbReference>
<dbReference type="Pfam" id="PF11446">
    <property type="entry name" value="DUF2897"/>
    <property type="match status" value="1"/>
</dbReference>
<feature type="transmembrane region" description="Helical" evidence="2">
    <location>
        <begin position="6"/>
        <end position="28"/>
    </location>
</feature>
<sequence length="70" mass="7960">MDILTNPYFIIFIVVAVVVSNIMALKYTAKSKFGMRQKDKIKDVMVGKEQQKKSAPTDDDNHDRDNKSSP</sequence>
<evidence type="ECO:0008006" key="5">
    <source>
        <dbReference type="Google" id="ProtNLM"/>
    </source>
</evidence>
<comment type="caution">
    <text evidence="3">The sequence shown here is derived from an EMBL/GenBank/DDBJ whole genome shotgun (WGS) entry which is preliminary data.</text>
</comment>
<keyword evidence="2" id="KW-1133">Transmembrane helix</keyword>